<feature type="region of interest" description="Disordered" evidence="1">
    <location>
        <begin position="27"/>
        <end position="60"/>
    </location>
</feature>
<reference evidence="3" key="1">
    <citation type="submission" date="2015-02" db="EMBL/GenBank/DDBJ databases">
        <authorList>
            <person name="Gon?alves P."/>
        </authorList>
    </citation>
    <scope>NUCLEOTIDE SEQUENCE [LARGE SCALE GENOMIC DNA]</scope>
</reference>
<protein>
    <submittedName>
        <fullName evidence="2">SPOSA6832_00108-mRNA-1:cds</fullName>
    </submittedName>
</protein>
<keyword evidence="3" id="KW-1185">Reference proteome</keyword>
<proteinExistence type="predicted"/>
<feature type="region of interest" description="Disordered" evidence="1">
    <location>
        <begin position="75"/>
        <end position="96"/>
    </location>
</feature>
<dbReference type="AlphaFoldDB" id="A0A0D6EFD3"/>
<feature type="non-terminal residue" evidence="2">
    <location>
        <position position="1"/>
    </location>
</feature>
<evidence type="ECO:0000313" key="2">
    <source>
        <dbReference type="EMBL" id="CEQ38664.1"/>
    </source>
</evidence>
<accession>A0A0D6EFD3</accession>
<organism evidence="2 3">
    <name type="scientific">Sporidiobolus salmonicolor</name>
    <name type="common">Yeast-like fungus</name>
    <name type="synonym">Sporobolomyces salmonicolor</name>
    <dbReference type="NCBI Taxonomy" id="5005"/>
    <lineage>
        <taxon>Eukaryota</taxon>
        <taxon>Fungi</taxon>
        <taxon>Dikarya</taxon>
        <taxon>Basidiomycota</taxon>
        <taxon>Pucciniomycotina</taxon>
        <taxon>Microbotryomycetes</taxon>
        <taxon>Sporidiobolales</taxon>
        <taxon>Sporidiobolaceae</taxon>
        <taxon>Sporobolomyces</taxon>
    </lineage>
</organism>
<gene>
    <name evidence="2" type="primary">SPOSA6832_00108</name>
</gene>
<sequence length="155" mass="14877">MPVPSSVDPAFVSQLVLSLASAASLPPLTTSTSASSTASTNSSASTTASASASSHSGNATSVSITVSGNHTITLSSNSTSNSTSTASSTTTQSANLTTAATPTELISITAYAPGQSASGIALGPNDGYIAGSSARFDLSVWASVGAAALGFAALI</sequence>
<name>A0A0D6EFD3_SPOSA</name>
<dbReference type="Proteomes" id="UP000243876">
    <property type="component" value="Unassembled WGS sequence"/>
</dbReference>
<evidence type="ECO:0000256" key="1">
    <source>
        <dbReference type="SAM" id="MobiDB-lite"/>
    </source>
</evidence>
<dbReference type="OrthoDB" id="2530431at2759"/>
<dbReference type="EMBL" id="CENE01000001">
    <property type="protein sequence ID" value="CEQ38664.1"/>
    <property type="molecule type" value="Genomic_DNA"/>
</dbReference>
<evidence type="ECO:0000313" key="3">
    <source>
        <dbReference type="Proteomes" id="UP000243876"/>
    </source>
</evidence>